<feature type="binding site" evidence="5">
    <location>
        <begin position="375"/>
        <end position="382"/>
    </location>
    <ligand>
        <name>FAD</name>
        <dbReference type="ChEBI" id="CHEBI:57692"/>
    </ligand>
</feature>
<comment type="caution">
    <text evidence="10">The sequence shown here is derived from an EMBL/GenBank/DDBJ whole genome shotgun (WGS) entry which is preliminary data.</text>
</comment>
<feature type="region of interest" description="Disordered" evidence="8">
    <location>
        <begin position="554"/>
        <end position="618"/>
    </location>
</feature>
<evidence type="ECO:0000313" key="10">
    <source>
        <dbReference type="EMBL" id="GFH49646.1"/>
    </source>
</evidence>
<evidence type="ECO:0000256" key="8">
    <source>
        <dbReference type="SAM" id="MobiDB-lite"/>
    </source>
</evidence>
<comment type="similarity">
    <text evidence="1 7">Belongs to the DNA photolyase class-1 family.</text>
</comment>
<dbReference type="Pfam" id="PF03441">
    <property type="entry name" value="FAD_binding_7"/>
    <property type="match status" value="1"/>
</dbReference>
<evidence type="ECO:0000256" key="4">
    <source>
        <dbReference type="ARBA" id="ARBA00022991"/>
    </source>
</evidence>
<dbReference type="InterPro" id="IPR002081">
    <property type="entry name" value="Cryptochrome/DNA_photolyase_1"/>
</dbReference>
<dbReference type="PANTHER" id="PTHR11455:SF22">
    <property type="entry name" value="CRYPTOCHROME DASH"/>
    <property type="match status" value="1"/>
</dbReference>
<feature type="compositionally biased region" description="Gly residues" evidence="8">
    <location>
        <begin position="577"/>
        <end position="587"/>
    </location>
</feature>
<dbReference type="InterPro" id="IPR036134">
    <property type="entry name" value="Crypto/Photolyase_FAD-like_sf"/>
</dbReference>
<keyword evidence="2 5" id="KW-0285">Flavoprotein</keyword>
<dbReference type="EMBL" id="BLLK01000038">
    <property type="protein sequence ID" value="GFH49646.1"/>
    <property type="molecule type" value="Genomic_DNA"/>
</dbReference>
<organism evidence="10 11">
    <name type="scientific">Chaetoceros tenuissimus</name>
    <dbReference type="NCBI Taxonomy" id="426638"/>
    <lineage>
        <taxon>Eukaryota</taxon>
        <taxon>Sar</taxon>
        <taxon>Stramenopiles</taxon>
        <taxon>Ochrophyta</taxon>
        <taxon>Bacillariophyta</taxon>
        <taxon>Coscinodiscophyceae</taxon>
        <taxon>Chaetocerotophycidae</taxon>
        <taxon>Chaetocerotales</taxon>
        <taxon>Chaetocerotaceae</taxon>
        <taxon>Chaetoceros</taxon>
    </lineage>
</organism>
<reference evidence="10 11" key="1">
    <citation type="journal article" date="2021" name="Sci. Rep.">
        <title>The genome of the diatom Chaetoceros tenuissimus carries an ancient integrated fragment of an extant virus.</title>
        <authorList>
            <person name="Hongo Y."/>
            <person name="Kimura K."/>
            <person name="Takaki Y."/>
            <person name="Yoshida Y."/>
            <person name="Baba S."/>
            <person name="Kobayashi G."/>
            <person name="Nagasaki K."/>
            <person name="Hano T."/>
            <person name="Tomaru Y."/>
        </authorList>
    </citation>
    <scope>NUCLEOTIDE SEQUENCE [LARGE SCALE GENOMIC DNA]</scope>
    <source>
        <strain evidence="10 11">NIES-3715</strain>
    </source>
</reference>
<evidence type="ECO:0000256" key="2">
    <source>
        <dbReference type="ARBA" id="ARBA00022630"/>
    </source>
</evidence>
<accession>A0AAD3CPA4</accession>
<keyword evidence="4 7" id="KW-0157">Chromophore</keyword>
<dbReference type="Gene3D" id="1.10.579.10">
    <property type="entry name" value="DNA Cyclobutane Dipyrimidine Photolyase, subunit A, domain 3"/>
    <property type="match status" value="1"/>
</dbReference>
<name>A0AAD3CPA4_9STRA</name>
<evidence type="ECO:0000256" key="3">
    <source>
        <dbReference type="ARBA" id="ARBA00022827"/>
    </source>
</evidence>
<dbReference type="InterPro" id="IPR005101">
    <property type="entry name" value="Cryptochr/Photolyase_FAD-bd"/>
</dbReference>
<comment type="function">
    <text evidence="7">May have a photoreceptor function.</text>
</comment>
<evidence type="ECO:0000259" key="9">
    <source>
        <dbReference type="PROSITE" id="PS51645"/>
    </source>
</evidence>
<dbReference type="Pfam" id="PF00875">
    <property type="entry name" value="DNA_photolyase"/>
    <property type="match status" value="1"/>
</dbReference>
<keyword evidence="11" id="KW-1185">Reference proteome</keyword>
<dbReference type="AlphaFoldDB" id="A0AAD3CPA4"/>
<evidence type="ECO:0000256" key="6">
    <source>
        <dbReference type="PIRSR" id="PIRSR602081-2"/>
    </source>
</evidence>
<gene>
    <name evidence="10" type="ORF">CTEN210_06122</name>
</gene>
<dbReference type="Gene3D" id="3.40.50.620">
    <property type="entry name" value="HUPs"/>
    <property type="match status" value="1"/>
</dbReference>
<feature type="site" description="Electron transfer via tryptophanyl radical" evidence="6">
    <location>
        <position position="414"/>
    </location>
</feature>
<dbReference type="PRINTS" id="PR00147">
    <property type="entry name" value="DNAPHOTLYASE"/>
</dbReference>
<feature type="binding site" evidence="5">
    <location>
        <position position="321"/>
    </location>
    <ligand>
        <name>FAD</name>
        <dbReference type="ChEBI" id="CHEBI:57692"/>
    </ligand>
</feature>
<keyword evidence="3 5" id="KW-0274">FAD</keyword>
<dbReference type="Proteomes" id="UP001054902">
    <property type="component" value="Unassembled WGS sequence"/>
</dbReference>
<feature type="domain" description="Photolyase/cryptochrome alpha/beta" evidence="9">
    <location>
        <begin position="39"/>
        <end position="198"/>
    </location>
</feature>
<dbReference type="SUPFAM" id="SSF48173">
    <property type="entry name" value="Cryptochrome/photolyase FAD-binding domain"/>
    <property type="match status" value="1"/>
</dbReference>
<dbReference type="InterPro" id="IPR006050">
    <property type="entry name" value="DNA_photolyase_N"/>
</dbReference>
<protein>
    <recommendedName>
        <fullName evidence="7">Cryptochrome DASH</fullName>
    </recommendedName>
</protein>
<evidence type="ECO:0000313" key="11">
    <source>
        <dbReference type="Proteomes" id="UP001054902"/>
    </source>
</evidence>
<evidence type="ECO:0000256" key="1">
    <source>
        <dbReference type="ARBA" id="ARBA00005862"/>
    </source>
</evidence>
<dbReference type="Gene3D" id="1.25.40.80">
    <property type="match status" value="1"/>
</dbReference>
<dbReference type="PROSITE" id="PS51645">
    <property type="entry name" value="PHR_CRY_ALPHA_BETA"/>
    <property type="match status" value="1"/>
</dbReference>
<dbReference type="GO" id="GO:0003677">
    <property type="term" value="F:DNA binding"/>
    <property type="evidence" value="ECO:0007669"/>
    <property type="project" value="TreeGrafter"/>
</dbReference>
<feature type="site" description="Electron transfer via tryptophanyl radical" evidence="6">
    <location>
        <position position="467"/>
    </location>
</feature>
<feature type="compositionally biased region" description="Polar residues" evidence="8">
    <location>
        <begin position="608"/>
        <end position="618"/>
    </location>
</feature>
<dbReference type="PANTHER" id="PTHR11455">
    <property type="entry name" value="CRYPTOCHROME"/>
    <property type="match status" value="1"/>
</dbReference>
<evidence type="ECO:0000256" key="5">
    <source>
        <dbReference type="PIRSR" id="PIRSR602081-1"/>
    </source>
</evidence>
<dbReference type="SUPFAM" id="SSF52425">
    <property type="entry name" value="Cryptochrome/photolyase, N-terminal domain"/>
    <property type="match status" value="1"/>
</dbReference>
<dbReference type="NCBIfam" id="TIGR02765">
    <property type="entry name" value="crypto_DASH"/>
    <property type="match status" value="1"/>
</dbReference>
<comment type="cofactor">
    <cofactor evidence="5 7">
        <name>FAD</name>
        <dbReference type="ChEBI" id="CHEBI:57692"/>
    </cofactor>
    <text evidence="5 7">Binds 1 FAD per subunit.</text>
</comment>
<dbReference type="InterPro" id="IPR014133">
    <property type="entry name" value="Cry_DASH"/>
</dbReference>
<dbReference type="InterPro" id="IPR014729">
    <property type="entry name" value="Rossmann-like_a/b/a_fold"/>
</dbReference>
<dbReference type="PROSITE" id="PS00394">
    <property type="entry name" value="DNA_PHOTOLYASES_1_1"/>
    <property type="match status" value="1"/>
</dbReference>
<evidence type="ECO:0000256" key="7">
    <source>
        <dbReference type="RuleBase" id="RU367151"/>
    </source>
</evidence>
<dbReference type="GO" id="GO:0000719">
    <property type="term" value="P:photoreactive repair"/>
    <property type="evidence" value="ECO:0007669"/>
    <property type="project" value="TreeGrafter"/>
</dbReference>
<feature type="binding site" evidence="5">
    <location>
        <begin position="334"/>
        <end position="338"/>
    </location>
    <ligand>
        <name>FAD</name>
        <dbReference type="ChEBI" id="CHEBI:57692"/>
    </ligand>
</feature>
<dbReference type="GO" id="GO:0003904">
    <property type="term" value="F:deoxyribodipyrimidine photo-lyase activity"/>
    <property type="evidence" value="ECO:0007669"/>
    <property type="project" value="TreeGrafter"/>
</dbReference>
<feature type="site" description="Electron transfer via tryptophanyl radical" evidence="6">
    <location>
        <position position="490"/>
    </location>
</feature>
<sequence>MLKISTQQASIFLVLTLMLGTSIRTVRSLSMSASTSKKPLHFHWFRQDLRLHDNPALNKSIQNGNRTPKNNDISNGMVPIYCFDPRFIGGNTMTPFGSQKCGVMRAKFMLDSVADLRANLEKKGSGLVVAYGKTEDVMQKLCQAIDTEVSNDDIEPWVVVQEEPYSEEESVDKAVKRSIKTFKKDASGEFETVWAASLYDIEDLPFNDGVYGMPDTFTPFRNKVEKNCKIPNPLPVPPKNSLALPKNSAIQSVLSGESSNSIPNCSLSYMPTLEELGYDAEEVEKANNPDKRGVMEFKGGETAGLKRVQEYIFDKDLLKIYFDTRNGMLGADYSTKFSPWLANGCISPRFVAKECKRYENETGIVNKSTYWVVFELLWGAFFRCFAVKHGNKLFFLDGTLGRKAHGEHANSRKWGMNPKHLQAWKDGMTGYPLVDANMRELKATGFMSNRGRQNAASFLAIDMSTDWRYGADHFESYLLDHEVSANWGNWCSAAGMTGGRLNRFNIVKQSKDYDAQGDYVRHWCPELANIPTKLIHEPWKLSKEQQQEYDCRLGVDYPNPLVPPTAPNPYARDNRGNGRGKGKGGQNQKGKRGGNNPNRGRNQRQDMKSLNQGSYKFD</sequence>
<dbReference type="GO" id="GO:0071949">
    <property type="term" value="F:FAD binding"/>
    <property type="evidence" value="ECO:0007669"/>
    <property type="project" value="TreeGrafter"/>
</dbReference>
<dbReference type="InterPro" id="IPR018394">
    <property type="entry name" value="DNA_photolyase_1_CS_C"/>
</dbReference>
<comment type="cofactor">
    <cofactor evidence="7">
        <name>(6R)-5,10-methylene-5,6,7,8-tetrahydrofolate</name>
        <dbReference type="ChEBI" id="CHEBI:15636"/>
    </cofactor>
    <text evidence="7">Binds 1 5,10-methenyltetrahydrofolate (MTHF) per subunit.</text>
</comment>
<proteinExistence type="inferred from homology"/>
<dbReference type="InterPro" id="IPR036155">
    <property type="entry name" value="Crypto/Photolyase_N_sf"/>
</dbReference>